<reference evidence="2 3" key="1">
    <citation type="submission" date="2016-02" db="EMBL/GenBank/DDBJ databases">
        <authorList>
            <person name="Wen L."/>
            <person name="He K."/>
            <person name="Yang H."/>
        </authorList>
    </citation>
    <scope>NUCLEOTIDE SEQUENCE [LARGE SCALE GENOMIC DNA]</scope>
    <source>
        <strain evidence="2 3">CD11_3</strain>
    </source>
</reference>
<dbReference type="SUPFAM" id="SSF53474">
    <property type="entry name" value="alpha/beta-Hydrolases"/>
    <property type="match status" value="1"/>
</dbReference>
<dbReference type="InterPro" id="IPR050471">
    <property type="entry name" value="AB_hydrolase"/>
</dbReference>
<accession>A0A177KDX6</accession>
<evidence type="ECO:0000313" key="2">
    <source>
        <dbReference type="EMBL" id="OAH51267.1"/>
    </source>
</evidence>
<dbReference type="Pfam" id="PF00561">
    <property type="entry name" value="Abhydrolase_1"/>
    <property type="match status" value="1"/>
</dbReference>
<dbReference type="Proteomes" id="UP000076998">
    <property type="component" value="Unassembled WGS sequence"/>
</dbReference>
<dbReference type="PANTHER" id="PTHR43433:SF5">
    <property type="entry name" value="AB HYDROLASE-1 DOMAIN-CONTAINING PROTEIN"/>
    <property type="match status" value="1"/>
</dbReference>
<dbReference type="OrthoDB" id="5077249at2"/>
<comment type="caution">
    <text evidence="2">The sequence shown here is derived from an EMBL/GenBank/DDBJ whole genome shotgun (WGS) entry which is preliminary data.</text>
</comment>
<name>A0A177KDX6_9MICO</name>
<dbReference type="RefSeq" id="WP_064001775.1">
    <property type="nucleotide sequence ID" value="NZ_LSTV01000001.1"/>
</dbReference>
<proteinExistence type="predicted"/>
<dbReference type="PANTHER" id="PTHR43433">
    <property type="entry name" value="HYDROLASE, ALPHA/BETA FOLD FAMILY PROTEIN"/>
    <property type="match status" value="1"/>
</dbReference>
<dbReference type="PRINTS" id="PR00111">
    <property type="entry name" value="ABHYDROLASE"/>
</dbReference>
<keyword evidence="2" id="KW-0378">Hydrolase</keyword>
<feature type="domain" description="AB hydrolase-1" evidence="1">
    <location>
        <begin position="59"/>
        <end position="243"/>
    </location>
</feature>
<dbReference type="AlphaFoldDB" id="A0A177KDX6"/>
<dbReference type="InterPro" id="IPR000073">
    <property type="entry name" value="AB_hydrolase_1"/>
</dbReference>
<dbReference type="EMBL" id="LSTV01000001">
    <property type="protein sequence ID" value="OAH51267.1"/>
    <property type="molecule type" value="Genomic_DNA"/>
</dbReference>
<evidence type="ECO:0000313" key="3">
    <source>
        <dbReference type="Proteomes" id="UP000076998"/>
    </source>
</evidence>
<gene>
    <name evidence="2" type="ORF">AYL44_03090</name>
</gene>
<protein>
    <submittedName>
        <fullName evidence="2">Alpha/beta hydrolase</fullName>
    </submittedName>
</protein>
<dbReference type="InterPro" id="IPR029058">
    <property type="entry name" value="AB_hydrolase_fold"/>
</dbReference>
<dbReference type="GO" id="GO:0016787">
    <property type="term" value="F:hydrolase activity"/>
    <property type="evidence" value="ECO:0007669"/>
    <property type="project" value="UniProtKB-KW"/>
</dbReference>
<organism evidence="2 3">
    <name type="scientific">Microbacterium oleivorans</name>
    <dbReference type="NCBI Taxonomy" id="273677"/>
    <lineage>
        <taxon>Bacteria</taxon>
        <taxon>Bacillati</taxon>
        <taxon>Actinomycetota</taxon>
        <taxon>Actinomycetes</taxon>
        <taxon>Micrococcales</taxon>
        <taxon>Microbacteriaceae</taxon>
        <taxon>Microbacterium</taxon>
    </lineage>
</organism>
<sequence>MSQIQRQVFDAEARAIPFIDEGEGPALVLIPAQGLDVAYLGGLASILEEEGFRIVRIGSRRPGPAAVSMHDLAQDVIDVLDHLGIAAAWIGGHAFGGAVARTVALDHPGRVSGVLLLGVESTRPLEDDAARALQTAFATPVEAPDADAVRTLVGPGIDTALAWDVFARSRDLEVEDLQSGALASTPVADWATLAASLPILIIQGADDAITPPANGDDLQATAADRTSVVRLPGAGHLFPMTHPGETAFQIEDYLGWD</sequence>
<dbReference type="Gene3D" id="3.40.50.1820">
    <property type="entry name" value="alpha/beta hydrolase"/>
    <property type="match status" value="1"/>
</dbReference>
<evidence type="ECO:0000259" key="1">
    <source>
        <dbReference type="Pfam" id="PF00561"/>
    </source>
</evidence>